<evidence type="ECO:0000313" key="2">
    <source>
        <dbReference type="Proteomes" id="UP000006402"/>
    </source>
</evidence>
<organism evidence="1 2">
    <name type="scientific">Enterococcus faecium R496</name>
    <dbReference type="NCBI Taxonomy" id="1134836"/>
    <lineage>
        <taxon>Bacteria</taxon>
        <taxon>Bacillati</taxon>
        <taxon>Bacillota</taxon>
        <taxon>Bacilli</taxon>
        <taxon>Lactobacillales</taxon>
        <taxon>Enterococcaceae</taxon>
        <taxon>Enterococcus</taxon>
    </lineage>
</organism>
<dbReference type="Proteomes" id="UP000006402">
    <property type="component" value="Unassembled WGS sequence"/>
</dbReference>
<proteinExistence type="predicted"/>
<reference evidence="1 2" key="1">
    <citation type="submission" date="2012-04" db="EMBL/GenBank/DDBJ databases">
        <authorList>
            <person name="Weinstock G."/>
            <person name="Sodergren E."/>
            <person name="Lobos E.A."/>
            <person name="Fulton L."/>
            <person name="Fulton R."/>
            <person name="Courtney L."/>
            <person name="Fronick C."/>
            <person name="O'Laughlin M."/>
            <person name="Godfrey J."/>
            <person name="Wilson R.M."/>
            <person name="Miner T."/>
            <person name="Farmer C."/>
            <person name="Delehaunty K."/>
            <person name="Cordes M."/>
            <person name="Minx P."/>
            <person name="Tomlinson C."/>
            <person name="Chen J."/>
            <person name="Wollam A."/>
            <person name="Pepin K.H."/>
            <person name="Bhonagiri V."/>
            <person name="Zhang X."/>
            <person name="Suruliraj S."/>
            <person name="Warren W."/>
            <person name="Mitreva M."/>
            <person name="Mardis E.R."/>
            <person name="Wilson R.K."/>
        </authorList>
    </citation>
    <scope>NUCLEOTIDE SEQUENCE [LARGE SCALE GENOMIC DNA]</scope>
    <source>
        <strain evidence="1 2">R496</strain>
    </source>
</reference>
<dbReference type="AlphaFoldDB" id="A0AAV3GWZ5"/>
<gene>
    <name evidence="1" type="ORF">HMPREF1378_01272</name>
</gene>
<comment type="caution">
    <text evidence="1">The sequence shown here is derived from an EMBL/GenBank/DDBJ whole genome shotgun (WGS) entry which is preliminary data.</text>
</comment>
<sequence>MNRENIIIENVNYKAACVGEYYSIDILKILMAILVVVRHLGQNYLAPD</sequence>
<name>A0AAV3GWZ5_ENTFC</name>
<protein>
    <submittedName>
        <fullName evidence="1">Uncharacterized protein</fullName>
    </submittedName>
</protein>
<evidence type="ECO:0000313" key="1">
    <source>
        <dbReference type="EMBL" id="EJX53151.1"/>
    </source>
</evidence>
<accession>A0AAV3GWZ5</accession>
<dbReference type="EMBL" id="AMAH01000104">
    <property type="protein sequence ID" value="EJX53151.1"/>
    <property type="molecule type" value="Genomic_DNA"/>
</dbReference>